<keyword evidence="15" id="KW-0342">GTP-binding</keyword>
<dbReference type="GO" id="GO:0043752">
    <property type="term" value="F:adenosylcobinamide kinase activity"/>
    <property type="evidence" value="ECO:0007669"/>
    <property type="project" value="UniProtKB-EC"/>
</dbReference>
<organism evidence="18 19">
    <name type="scientific">[Clostridium] symbiosum ATCC 14940</name>
    <dbReference type="NCBI Taxonomy" id="411472"/>
    <lineage>
        <taxon>Bacteria</taxon>
        <taxon>Bacillati</taxon>
        <taxon>Bacillota</taxon>
        <taxon>Clostridia</taxon>
        <taxon>Lachnospirales</taxon>
        <taxon>Lachnospiraceae</taxon>
        <taxon>Otoolea</taxon>
    </lineage>
</organism>
<comment type="catalytic activity">
    <reaction evidence="3">
        <text>adenosylcob(III)inamide + GTP = adenosylcob(III)inamide phosphate + GDP + H(+)</text>
        <dbReference type="Rhea" id="RHEA:15765"/>
        <dbReference type="ChEBI" id="CHEBI:2480"/>
        <dbReference type="ChEBI" id="CHEBI:15378"/>
        <dbReference type="ChEBI" id="CHEBI:37565"/>
        <dbReference type="ChEBI" id="CHEBI:58189"/>
        <dbReference type="ChEBI" id="CHEBI:58502"/>
        <dbReference type="EC" id="2.7.1.156"/>
    </reaction>
</comment>
<evidence type="ECO:0000256" key="10">
    <source>
        <dbReference type="ARBA" id="ARBA00022573"/>
    </source>
</evidence>
<dbReference type="SUPFAM" id="SSF52540">
    <property type="entry name" value="P-loop containing nucleoside triphosphate hydrolases"/>
    <property type="match status" value="1"/>
</dbReference>
<protein>
    <recommendedName>
        <fullName evidence="16">Adenosylcobinamide kinase</fullName>
        <ecNumber evidence="8">2.7.1.156</ecNumber>
        <ecNumber evidence="9">2.7.7.62</ecNumber>
    </recommendedName>
    <alternativeName>
        <fullName evidence="17">Adenosylcobinamide-phosphate guanylyltransferase</fullName>
    </alternativeName>
</protein>
<evidence type="ECO:0000256" key="5">
    <source>
        <dbReference type="ARBA" id="ARBA00004692"/>
    </source>
</evidence>
<comment type="pathway">
    <text evidence="6">Cofactor biosynthesis; adenosylcobalamin biosynthesis; adenosylcobalamin from cob(II)yrinate a,c-diamide: step 5/7.</text>
</comment>
<evidence type="ECO:0000256" key="13">
    <source>
        <dbReference type="ARBA" id="ARBA00022777"/>
    </source>
</evidence>
<evidence type="ECO:0000256" key="7">
    <source>
        <dbReference type="ARBA" id="ARBA00007490"/>
    </source>
</evidence>
<comment type="caution">
    <text evidence="18">The sequence shown here is derived from an EMBL/GenBank/DDBJ whole genome shotgun (WGS) entry which is preliminary data.</text>
</comment>
<comment type="pathway">
    <text evidence="5">Cofactor biosynthesis; adenosylcobalamin biosynthesis; adenosylcobalamin from cob(II)yrinate a,c-diamide: step 6/7.</text>
</comment>
<evidence type="ECO:0000313" key="18">
    <source>
        <dbReference type="EMBL" id="ERI73922.1"/>
    </source>
</evidence>
<evidence type="ECO:0000256" key="17">
    <source>
        <dbReference type="ARBA" id="ARBA00030571"/>
    </source>
</evidence>
<gene>
    <name evidence="18" type="ORF">CLOSYM_04536</name>
</gene>
<evidence type="ECO:0000256" key="16">
    <source>
        <dbReference type="ARBA" id="ARBA00029570"/>
    </source>
</evidence>
<keyword evidence="12" id="KW-0547">Nucleotide-binding</keyword>
<dbReference type="AlphaFoldDB" id="A0ABC9TRH1"/>
<dbReference type="Pfam" id="PF02283">
    <property type="entry name" value="CobU"/>
    <property type="match status" value="1"/>
</dbReference>
<evidence type="ECO:0000256" key="12">
    <source>
        <dbReference type="ARBA" id="ARBA00022741"/>
    </source>
</evidence>
<evidence type="ECO:0000256" key="15">
    <source>
        <dbReference type="ARBA" id="ARBA00023134"/>
    </source>
</evidence>
<dbReference type="Gene3D" id="3.40.50.300">
    <property type="entry name" value="P-loop containing nucleotide triphosphate hydrolases"/>
    <property type="match status" value="1"/>
</dbReference>
<proteinExistence type="inferred from homology"/>
<dbReference type="Proteomes" id="UP000016491">
    <property type="component" value="Unassembled WGS sequence"/>
</dbReference>
<comment type="catalytic activity">
    <reaction evidence="2">
        <text>adenosylcob(III)inamide phosphate + GTP + H(+) = adenosylcob(III)inamide-GDP + diphosphate</text>
        <dbReference type="Rhea" id="RHEA:22712"/>
        <dbReference type="ChEBI" id="CHEBI:15378"/>
        <dbReference type="ChEBI" id="CHEBI:33019"/>
        <dbReference type="ChEBI" id="CHEBI:37565"/>
        <dbReference type="ChEBI" id="CHEBI:58502"/>
        <dbReference type="ChEBI" id="CHEBI:60487"/>
        <dbReference type="EC" id="2.7.7.62"/>
    </reaction>
</comment>
<dbReference type="PANTHER" id="PTHR34848">
    <property type="match status" value="1"/>
</dbReference>
<keyword evidence="13" id="KW-0418">Kinase</keyword>
<keyword evidence="10" id="KW-0169">Cobalamin biosynthesis</keyword>
<comment type="function">
    <text evidence="4">Catalyzes ATP-dependent phosphorylation of adenosylcobinamide and addition of GMP to adenosylcobinamide phosphate.</text>
</comment>
<dbReference type="EC" id="2.7.1.156" evidence="8"/>
<reference evidence="18 19" key="1">
    <citation type="submission" date="2013-07" db="EMBL/GenBank/DDBJ databases">
        <authorList>
            <person name="Weinstock G."/>
            <person name="Sodergren E."/>
            <person name="Wylie T."/>
            <person name="Fulton L."/>
            <person name="Fulton R."/>
            <person name="Fronick C."/>
            <person name="O'Laughlin M."/>
            <person name="Godfrey J."/>
            <person name="Miner T."/>
            <person name="Herter B."/>
            <person name="Appelbaum E."/>
            <person name="Cordes M."/>
            <person name="Lek S."/>
            <person name="Wollam A."/>
            <person name="Pepin K.H."/>
            <person name="Palsikar V.B."/>
            <person name="Mitreva M."/>
            <person name="Wilson R.K."/>
        </authorList>
    </citation>
    <scope>NUCLEOTIDE SEQUENCE [LARGE SCALE GENOMIC DNA]</scope>
    <source>
        <strain evidence="18 19">ATCC 14940</strain>
    </source>
</reference>
<keyword evidence="11" id="KW-0808">Transferase</keyword>
<dbReference type="GO" id="GO:0005525">
    <property type="term" value="F:GTP binding"/>
    <property type="evidence" value="ECO:0007669"/>
    <property type="project" value="UniProtKB-KW"/>
</dbReference>
<sequence length="142" mass="15513">MNDGKTERSSERKSRDMIFITGGQAQGKTEFAYSFFQDKDIAAADGRCSGYGEALEAELILHLECYVLRLMQEGTDPAVFAGELIEKNGGAVVVADEIGCGIVPADAFAREYREKDGRVCQKIAAFSDEVYRVICGLGSRIK</sequence>
<dbReference type="PANTHER" id="PTHR34848:SF1">
    <property type="entry name" value="BIFUNCTIONAL ADENOSYLCOBALAMIN BIOSYNTHESIS PROTEIN COBU"/>
    <property type="match status" value="1"/>
</dbReference>
<evidence type="ECO:0000256" key="9">
    <source>
        <dbReference type="ARBA" id="ARBA00012523"/>
    </source>
</evidence>
<evidence type="ECO:0000256" key="14">
    <source>
        <dbReference type="ARBA" id="ARBA00022840"/>
    </source>
</evidence>
<dbReference type="InterPro" id="IPR027417">
    <property type="entry name" value="P-loop_NTPase"/>
</dbReference>
<dbReference type="EC" id="2.7.7.62" evidence="9"/>
<evidence type="ECO:0000256" key="4">
    <source>
        <dbReference type="ARBA" id="ARBA00003889"/>
    </source>
</evidence>
<evidence type="ECO:0000256" key="11">
    <source>
        <dbReference type="ARBA" id="ARBA00022679"/>
    </source>
</evidence>
<comment type="similarity">
    <text evidence="7">Belongs to the CobU/CobP family.</text>
</comment>
<evidence type="ECO:0000256" key="1">
    <source>
        <dbReference type="ARBA" id="ARBA00000312"/>
    </source>
</evidence>
<keyword evidence="14" id="KW-0067">ATP-binding</keyword>
<evidence type="ECO:0000313" key="19">
    <source>
        <dbReference type="Proteomes" id="UP000016491"/>
    </source>
</evidence>
<dbReference type="GO" id="GO:0005524">
    <property type="term" value="F:ATP binding"/>
    <property type="evidence" value="ECO:0007669"/>
    <property type="project" value="UniProtKB-KW"/>
</dbReference>
<dbReference type="InterPro" id="IPR003203">
    <property type="entry name" value="CobU/CobP"/>
</dbReference>
<comment type="catalytic activity">
    <reaction evidence="1">
        <text>adenosylcob(III)inamide + ATP = adenosylcob(III)inamide phosphate + ADP + H(+)</text>
        <dbReference type="Rhea" id="RHEA:15769"/>
        <dbReference type="ChEBI" id="CHEBI:2480"/>
        <dbReference type="ChEBI" id="CHEBI:15378"/>
        <dbReference type="ChEBI" id="CHEBI:30616"/>
        <dbReference type="ChEBI" id="CHEBI:58502"/>
        <dbReference type="ChEBI" id="CHEBI:456216"/>
        <dbReference type="EC" id="2.7.1.156"/>
    </reaction>
</comment>
<evidence type="ECO:0000256" key="6">
    <source>
        <dbReference type="ARBA" id="ARBA00005159"/>
    </source>
</evidence>
<dbReference type="EMBL" id="AWSU01000359">
    <property type="protein sequence ID" value="ERI73922.1"/>
    <property type="molecule type" value="Genomic_DNA"/>
</dbReference>
<name>A0ABC9TRH1_CLOSY</name>
<accession>A0ABC9TRH1</accession>
<evidence type="ECO:0000256" key="8">
    <source>
        <dbReference type="ARBA" id="ARBA00012016"/>
    </source>
</evidence>
<evidence type="ECO:0000256" key="2">
    <source>
        <dbReference type="ARBA" id="ARBA00000711"/>
    </source>
</evidence>
<dbReference type="GO" id="GO:0009236">
    <property type="term" value="P:cobalamin biosynthetic process"/>
    <property type="evidence" value="ECO:0007669"/>
    <property type="project" value="UniProtKB-KW"/>
</dbReference>
<dbReference type="GO" id="GO:0008820">
    <property type="term" value="F:cobinamide phosphate guanylyltransferase activity"/>
    <property type="evidence" value="ECO:0007669"/>
    <property type="project" value="UniProtKB-EC"/>
</dbReference>
<evidence type="ECO:0000256" key="3">
    <source>
        <dbReference type="ARBA" id="ARBA00001522"/>
    </source>
</evidence>